<name>A0A068LWZ3_BACMM</name>
<accession>A0A068LWZ3</accession>
<dbReference type="HOGENOM" id="CLU_2969836_0_0_9"/>
<sequence>MLTPIEFLYSVESKAEFFGIDDKKVCNPSQERRVFLLIGDAGTSLVKNLNNPCKYPIR</sequence>
<evidence type="ECO:0000313" key="1">
    <source>
        <dbReference type="EMBL" id="AIE61508.1"/>
    </source>
</evidence>
<dbReference type="AlphaFoldDB" id="A0A068LWZ3"/>
<proteinExistence type="predicted"/>
<dbReference type="KEGG" id="bmet:BMMGA3_15775"/>
<gene>
    <name evidence="1" type="ORF">BMMGA3_15775</name>
</gene>
<protein>
    <submittedName>
        <fullName evidence="1">Uncharacterized protein</fullName>
    </submittedName>
</protein>
<reference evidence="1 2" key="1">
    <citation type="journal article" date="2015" name="BMC Genomics">
        <title>Transcriptome analysis of thermophilic methylotrophic Bacillus methanolicus MGA3 using RNA-sequencing provides detailed insights into its previously uncharted transcriptional landscape.</title>
        <authorList>
            <person name="Irla M."/>
            <person name="Neshat A."/>
            <person name="Brautaset T."/>
            <person name="Ruckert C."/>
            <person name="Kalinowski J."/>
            <person name="Wendisch V.F."/>
        </authorList>
    </citation>
    <scope>NUCLEOTIDE SEQUENCE [LARGE SCALE GENOMIC DNA]</scope>
    <source>
        <strain evidence="2">MGA3 / ATCC 53907</strain>
    </source>
</reference>
<organism evidence="1 2">
    <name type="scientific">Bacillus methanolicus (strain MGA3 / ATCC 53907)</name>
    <dbReference type="NCBI Taxonomy" id="796606"/>
    <lineage>
        <taxon>Bacteria</taxon>
        <taxon>Bacillati</taxon>
        <taxon>Bacillota</taxon>
        <taxon>Bacilli</taxon>
        <taxon>Bacillales</taxon>
        <taxon>Bacillaceae</taxon>
        <taxon>Bacillus</taxon>
    </lineage>
</organism>
<dbReference type="EMBL" id="CP007739">
    <property type="protein sequence ID" value="AIE61508.1"/>
    <property type="molecule type" value="Genomic_DNA"/>
</dbReference>
<keyword evidence="2" id="KW-1185">Reference proteome</keyword>
<dbReference type="Proteomes" id="UP000027602">
    <property type="component" value="Chromosome"/>
</dbReference>
<evidence type="ECO:0000313" key="2">
    <source>
        <dbReference type="Proteomes" id="UP000027602"/>
    </source>
</evidence>